<feature type="non-terminal residue" evidence="2">
    <location>
        <position position="100"/>
    </location>
</feature>
<gene>
    <name evidence="2" type="ORF">HAX54_015886</name>
</gene>
<dbReference type="EMBL" id="JACEIK010201879">
    <property type="protein sequence ID" value="MCE5167674.1"/>
    <property type="molecule type" value="Genomic_DNA"/>
</dbReference>
<feature type="region of interest" description="Disordered" evidence="1">
    <location>
        <begin position="74"/>
        <end position="100"/>
    </location>
</feature>
<dbReference type="Proteomes" id="UP000823775">
    <property type="component" value="Unassembled WGS sequence"/>
</dbReference>
<feature type="region of interest" description="Disordered" evidence="1">
    <location>
        <begin position="1"/>
        <end position="30"/>
    </location>
</feature>
<protein>
    <submittedName>
        <fullName evidence="2">Uncharacterized protein</fullName>
    </submittedName>
</protein>
<sequence length="100" mass="10968">MGLRRQEESVKERAVAVGSGGFTGEERGRGKAAACRRGRGEEEEGRGVWCSVKRGREQWCWLWSFPVEEFDRRRGKETGVRIGGGAAGGGGREERREGGA</sequence>
<feature type="compositionally biased region" description="Basic and acidic residues" evidence="1">
    <location>
        <begin position="91"/>
        <end position="100"/>
    </location>
</feature>
<organism evidence="2 3">
    <name type="scientific">Datura stramonium</name>
    <name type="common">Jimsonweed</name>
    <name type="synonym">Common thornapple</name>
    <dbReference type="NCBI Taxonomy" id="4076"/>
    <lineage>
        <taxon>Eukaryota</taxon>
        <taxon>Viridiplantae</taxon>
        <taxon>Streptophyta</taxon>
        <taxon>Embryophyta</taxon>
        <taxon>Tracheophyta</taxon>
        <taxon>Spermatophyta</taxon>
        <taxon>Magnoliopsida</taxon>
        <taxon>eudicotyledons</taxon>
        <taxon>Gunneridae</taxon>
        <taxon>Pentapetalae</taxon>
        <taxon>asterids</taxon>
        <taxon>lamiids</taxon>
        <taxon>Solanales</taxon>
        <taxon>Solanaceae</taxon>
        <taxon>Solanoideae</taxon>
        <taxon>Datureae</taxon>
        <taxon>Datura</taxon>
    </lineage>
</organism>
<accession>A0ABS8YA56</accession>
<feature type="compositionally biased region" description="Gly residues" evidence="1">
    <location>
        <begin position="81"/>
        <end position="90"/>
    </location>
</feature>
<proteinExistence type="predicted"/>
<name>A0ABS8YA56_DATST</name>
<reference evidence="2 3" key="1">
    <citation type="journal article" date="2021" name="BMC Genomics">
        <title>Datura genome reveals duplications of psychoactive alkaloid biosynthetic genes and high mutation rate following tissue culture.</title>
        <authorList>
            <person name="Rajewski A."/>
            <person name="Carter-House D."/>
            <person name="Stajich J."/>
            <person name="Litt A."/>
        </authorList>
    </citation>
    <scope>NUCLEOTIDE SEQUENCE [LARGE SCALE GENOMIC DNA]</scope>
    <source>
        <strain evidence="2">AR-01</strain>
    </source>
</reference>
<comment type="caution">
    <text evidence="2">The sequence shown here is derived from an EMBL/GenBank/DDBJ whole genome shotgun (WGS) entry which is preliminary data.</text>
</comment>
<evidence type="ECO:0000313" key="2">
    <source>
        <dbReference type="EMBL" id="MCE5167674.1"/>
    </source>
</evidence>
<evidence type="ECO:0000313" key="3">
    <source>
        <dbReference type="Proteomes" id="UP000823775"/>
    </source>
</evidence>
<evidence type="ECO:0000256" key="1">
    <source>
        <dbReference type="SAM" id="MobiDB-lite"/>
    </source>
</evidence>
<feature type="compositionally biased region" description="Basic and acidic residues" evidence="1">
    <location>
        <begin position="1"/>
        <end position="14"/>
    </location>
</feature>
<keyword evidence="3" id="KW-1185">Reference proteome</keyword>